<evidence type="ECO:0000256" key="1">
    <source>
        <dbReference type="SAM" id="SignalP"/>
    </source>
</evidence>
<keyword evidence="4" id="KW-1185">Reference proteome</keyword>
<dbReference type="OrthoDB" id="9814204at2"/>
<keyword evidence="1" id="KW-0732">Signal</keyword>
<dbReference type="RefSeq" id="WP_160736147.1">
    <property type="nucleotide sequence ID" value="NZ_WTYT01000003.1"/>
</dbReference>
<feature type="domain" description="Beta-lactamase-related" evidence="2">
    <location>
        <begin position="70"/>
        <end position="365"/>
    </location>
</feature>
<evidence type="ECO:0000313" key="4">
    <source>
        <dbReference type="Proteomes" id="UP000438476"/>
    </source>
</evidence>
<dbReference type="AlphaFoldDB" id="A0A6I4T477"/>
<dbReference type="SUPFAM" id="SSF56601">
    <property type="entry name" value="beta-lactamase/transpeptidase-like"/>
    <property type="match status" value="1"/>
</dbReference>
<evidence type="ECO:0000259" key="2">
    <source>
        <dbReference type="Pfam" id="PF00144"/>
    </source>
</evidence>
<sequence length="376" mass="41209">MKRPLTPTLLSLLLPAFLLASCGDAAPDGPPPVAPEVMATIAEKPGTDRETLARRVDALFTREDLGETRAVILMHAGEVAAERYAEPYDADTRFLGWSMAKTVTGVLTGILIAEGRLQLDEDAPIPRWRRAGDPRGDITIRQLLQMRSGLRHAETAPDITQADTVRMLFLDGRDHMAQAAEAQPLEFEPGTQFTYSTANSIVLMDIAARVLAPGGSPDQRREQVAAFLQSRLIAPLGMDSMRAEYDASGTMIGGSMIWANARDWAKFGELLRHGGSERGIQLVPRGWVNFMTSPSPAAPDYGASLWLNRESDTHRTVLFPDRLPESIFAAVGHQGQYVIVWPEKKLTLVRLGQTEESERPALQQALADVLDVYSGK</sequence>
<feature type="signal peptide" evidence="1">
    <location>
        <begin position="1"/>
        <end position="25"/>
    </location>
</feature>
<dbReference type="GO" id="GO:0016787">
    <property type="term" value="F:hydrolase activity"/>
    <property type="evidence" value="ECO:0007669"/>
    <property type="project" value="UniProtKB-KW"/>
</dbReference>
<dbReference type="InterPro" id="IPR001466">
    <property type="entry name" value="Beta-lactam-related"/>
</dbReference>
<dbReference type="Proteomes" id="UP000438476">
    <property type="component" value="Unassembled WGS sequence"/>
</dbReference>
<keyword evidence="3" id="KW-0378">Hydrolase</keyword>
<dbReference type="PANTHER" id="PTHR43283">
    <property type="entry name" value="BETA-LACTAMASE-RELATED"/>
    <property type="match status" value="1"/>
</dbReference>
<accession>A0A6I4T477</accession>
<dbReference type="Gene3D" id="3.40.710.10">
    <property type="entry name" value="DD-peptidase/beta-lactamase superfamily"/>
    <property type="match status" value="1"/>
</dbReference>
<protein>
    <submittedName>
        <fullName evidence="3">Serine hydrolase</fullName>
    </submittedName>
</protein>
<organism evidence="3 4">
    <name type="scientific">Altericroceibacterium endophyticum</name>
    <dbReference type="NCBI Taxonomy" id="1808508"/>
    <lineage>
        <taxon>Bacteria</taxon>
        <taxon>Pseudomonadati</taxon>
        <taxon>Pseudomonadota</taxon>
        <taxon>Alphaproteobacteria</taxon>
        <taxon>Sphingomonadales</taxon>
        <taxon>Erythrobacteraceae</taxon>
        <taxon>Altericroceibacterium</taxon>
    </lineage>
</organism>
<feature type="chain" id="PRO_5026267641" evidence="1">
    <location>
        <begin position="26"/>
        <end position="376"/>
    </location>
</feature>
<dbReference type="PANTHER" id="PTHR43283:SF7">
    <property type="entry name" value="BETA-LACTAMASE-RELATED DOMAIN-CONTAINING PROTEIN"/>
    <property type="match status" value="1"/>
</dbReference>
<evidence type="ECO:0000313" key="3">
    <source>
        <dbReference type="EMBL" id="MXO65707.1"/>
    </source>
</evidence>
<gene>
    <name evidence="3" type="ORF">GRI91_08065</name>
</gene>
<proteinExistence type="predicted"/>
<dbReference type="InterPro" id="IPR050789">
    <property type="entry name" value="Diverse_Enzym_Activities"/>
</dbReference>
<dbReference type="PROSITE" id="PS51257">
    <property type="entry name" value="PROKAR_LIPOPROTEIN"/>
    <property type="match status" value="1"/>
</dbReference>
<dbReference type="InterPro" id="IPR012338">
    <property type="entry name" value="Beta-lactam/transpept-like"/>
</dbReference>
<comment type="caution">
    <text evidence="3">The sequence shown here is derived from an EMBL/GenBank/DDBJ whole genome shotgun (WGS) entry which is preliminary data.</text>
</comment>
<name>A0A6I4T477_9SPHN</name>
<dbReference type="EMBL" id="WTYT01000003">
    <property type="protein sequence ID" value="MXO65707.1"/>
    <property type="molecule type" value="Genomic_DNA"/>
</dbReference>
<dbReference type="Pfam" id="PF00144">
    <property type="entry name" value="Beta-lactamase"/>
    <property type="match status" value="1"/>
</dbReference>
<reference evidence="3 4" key="1">
    <citation type="submission" date="2019-12" db="EMBL/GenBank/DDBJ databases">
        <title>Genomic-based taxomic classification of the family Erythrobacteraceae.</title>
        <authorList>
            <person name="Xu L."/>
        </authorList>
    </citation>
    <scope>NUCLEOTIDE SEQUENCE [LARGE SCALE GENOMIC DNA]</scope>
    <source>
        <strain evidence="3 4">LMG 29518</strain>
    </source>
</reference>